<comment type="caution">
    <text evidence="11">The sequence shown here is derived from an EMBL/GenBank/DDBJ whole genome shotgun (WGS) entry which is preliminary data.</text>
</comment>
<dbReference type="GO" id="GO:0000155">
    <property type="term" value="F:phosphorelay sensor kinase activity"/>
    <property type="evidence" value="ECO:0007669"/>
    <property type="project" value="InterPro"/>
</dbReference>
<proteinExistence type="predicted"/>
<evidence type="ECO:0000259" key="10">
    <source>
        <dbReference type="PROSITE" id="PS50109"/>
    </source>
</evidence>
<dbReference type="CDD" id="cd00082">
    <property type="entry name" value="HisKA"/>
    <property type="match status" value="1"/>
</dbReference>
<comment type="subcellular location">
    <subcellularLocation>
        <location evidence="2">Membrane</location>
    </subcellularLocation>
</comment>
<dbReference type="InterPro" id="IPR005467">
    <property type="entry name" value="His_kinase_dom"/>
</dbReference>
<dbReference type="InterPro" id="IPR003594">
    <property type="entry name" value="HATPase_dom"/>
</dbReference>
<dbReference type="SUPFAM" id="SSF55874">
    <property type="entry name" value="ATPase domain of HSP90 chaperone/DNA topoisomerase II/histidine kinase"/>
    <property type="match status" value="1"/>
</dbReference>
<dbReference type="GO" id="GO:0005886">
    <property type="term" value="C:plasma membrane"/>
    <property type="evidence" value="ECO:0007669"/>
    <property type="project" value="TreeGrafter"/>
</dbReference>
<gene>
    <name evidence="11" type="ORF">JKK62_00755</name>
</gene>
<dbReference type="PRINTS" id="PR00344">
    <property type="entry name" value="BCTRLSENSOR"/>
</dbReference>
<feature type="compositionally biased region" description="Polar residues" evidence="8">
    <location>
        <begin position="80"/>
        <end position="93"/>
    </location>
</feature>
<name>A0A934TYZ7_9FIRM</name>
<evidence type="ECO:0000256" key="5">
    <source>
        <dbReference type="ARBA" id="ARBA00022679"/>
    </source>
</evidence>
<dbReference type="SMART" id="SM00388">
    <property type="entry name" value="HisKA"/>
    <property type="match status" value="1"/>
</dbReference>
<evidence type="ECO:0000256" key="4">
    <source>
        <dbReference type="ARBA" id="ARBA00022553"/>
    </source>
</evidence>
<evidence type="ECO:0000256" key="8">
    <source>
        <dbReference type="SAM" id="MobiDB-lite"/>
    </source>
</evidence>
<feature type="transmembrane region" description="Helical" evidence="9">
    <location>
        <begin position="177"/>
        <end position="202"/>
    </location>
</feature>
<dbReference type="SUPFAM" id="SSF47384">
    <property type="entry name" value="Homodimeric domain of signal transducing histidine kinase"/>
    <property type="match status" value="1"/>
</dbReference>
<dbReference type="GO" id="GO:0016036">
    <property type="term" value="P:cellular response to phosphate starvation"/>
    <property type="evidence" value="ECO:0007669"/>
    <property type="project" value="TreeGrafter"/>
</dbReference>
<feature type="domain" description="Histidine kinase" evidence="10">
    <location>
        <begin position="223"/>
        <end position="436"/>
    </location>
</feature>
<protein>
    <recommendedName>
        <fullName evidence="3">histidine kinase</fullName>
        <ecNumber evidence="3">2.7.13.3</ecNumber>
    </recommendedName>
</protein>
<dbReference type="Pfam" id="PF02518">
    <property type="entry name" value="HATPase_c"/>
    <property type="match status" value="1"/>
</dbReference>
<keyword evidence="5" id="KW-0808">Transferase</keyword>
<dbReference type="Gene3D" id="1.10.287.130">
    <property type="match status" value="1"/>
</dbReference>
<sequence length="436" mass="48008">MMNQIRQRFIRIALLALTLAMLLVAGSINMVHLVSTIGELNTTLDYLVENENAISQEKQKKGGFQNGEGEGEGRHENGATDDSGQQLKQKGHNHMQSTLEESRYFIAIQRTDGELLLGVGSKETDYTEEELLSIAEGVFASDSSSGNTGTYMYRITNKDDGAKVAVFLNCESKYSEVATLALISLCACIAGILLAWLVVFLLSNQAIKPIVENIERQKQFITDAGHELKTPLTVISANMDVLSMDIGQNEWIHGTQKQVSNMRKLVNELIYLSRMDEADSHLERSVFNLSNAVSDVSAPFAGMAEFNGKNLILDAEENLTLCGDEQAVRRLISTLCENAVKHAPEDSDILITLSRSGKNIVFSTENASKEPLSEEALSHLFDRFYRGDESRSKEENSGFGIGLSIARAITEKHGGTIKARITENGRLQIICTLPQN</sequence>
<dbReference type="AlphaFoldDB" id="A0A934TYZ7"/>
<comment type="catalytic activity">
    <reaction evidence="1">
        <text>ATP + protein L-histidine = ADP + protein N-phospho-L-histidine.</text>
        <dbReference type="EC" id="2.7.13.3"/>
    </reaction>
</comment>
<evidence type="ECO:0000256" key="7">
    <source>
        <dbReference type="ARBA" id="ARBA00023012"/>
    </source>
</evidence>
<dbReference type="InterPro" id="IPR036097">
    <property type="entry name" value="HisK_dim/P_sf"/>
</dbReference>
<dbReference type="InterPro" id="IPR036890">
    <property type="entry name" value="HATPase_C_sf"/>
</dbReference>
<keyword evidence="9" id="KW-0812">Transmembrane</keyword>
<dbReference type="PANTHER" id="PTHR45453:SF1">
    <property type="entry name" value="PHOSPHATE REGULON SENSOR PROTEIN PHOR"/>
    <property type="match status" value="1"/>
</dbReference>
<dbReference type="Gene3D" id="3.30.565.10">
    <property type="entry name" value="Histidine kinase-like ATPase, C-terminal domain"/>
    <property type="match status" value="1"/>
</dbReference>
<dbReference type="PANTHER" id="PTHR45453">
    <property type="entry name" value="PHOSPHATE REGULON SENSOR PROTEIN PHOR"/>
    <property type="match status" value="1"/>
</dbReference>
<keyword evidence="12" id="KW-1185">Reference proteome</keyword>
<keyword evidence="9" id="KW-1133">Transmembrane helix</keyword>
<dbReference type="Proteomes" id="UP000633365">
    <property type="component" value="Unassembled WGS sequence"/>
</dbReference>
<dbReference type="InterPro" id="IPR050351">
    <property type="entry name" value="BphY/WalK/GraS-like"/>
</dbReference>
<keyword evidence="6" id="KW-0418">Kinase</keyword>
<organism evidence="11 12">
    <name type="scientific">Ruminococcus difficilis</name>
    <dbReference type="NCBI Taxonomy" id="2763069"/>
    <lineage>
        <taxon>Bacteria</taxon>
        <taxon>Bacillati</taxon>
        <taxon>Bacillota</taxon>
        <taxon>Clostridia</taxon>
        <taxon>Eubacteriales</taxon>
        <taxon>Oscillospiraceae</taxon>
        <taxon>Ruminococcus</taxon>
    </lineage>
</organism>
<dbReference type="RefSeq" id="WP_201426534.1">
    <property type="nucleotide sequence ID" value="NZ_JAEQMG010000011.1"/>
</dbReference>
<dbReference type="EC" id="2.7.13.3" evidence="3"/>
<evidence type="ECO:0000313" key="11">
    <source>
        <dbReference type="EMBL" id="MBK6087198.1"/>
    </source>
</evidence>
<dbReference type="InterPro" id="IPR004358">
    <property type="entry name" value="Sig_transdc_His_kin-like_C"/>
</dbReference>
<dbReference type="EMBL" id="JAEQMG010000011">
    <property type="protein sequence ID" value="MBK6087198.1"/>
    <property type="molecule type" value="Genomic_DNA"/>
</dbReference>
<dbReference type="InterPro" id="IPR003661">
    <property type="entry name" value="HisK_dim/P_dom"/>
</dbReference>
<keyword evidence="7" id="KW-0902">Two-component regulatory system</keyword>
<reference evidence="11" key="1">
    <citation type="submission" date="2021-01" db="EMBL/GenBank/DDBJ databases">
        <title>Genome public.</title>
        <authorList>
            <person name="Liu C."/>
            <person name="Sun Q."/>
        </authorList>
    </citation>
    <scope>NUCLEOTIDE SEQUENCE</scope>
    <source>
        <strain evidence="11">M6</strain>
    </source>
</reference>
<evidence type="ECO:0000256" key="1">
    <source>
        <dbReference type="ARBA" id="ARBA00000085"/>
    </source>
</evidence>
<dbReference type="GO" id="GO:0004721">
    <property type="term" value="F:phosphoprotein phosphatase activity"/>
    <property type="evidence" value="ECO:0007669"/>
    <property type="project" value="TreeGrafter"/>
</dbReference>
<evidence type="ECO:0000256" key="9">
    <source>
        <dbReference type="SAM" id="Phobius"/>
    </source>
</evidence>
<evidence type="ECO:0000256" key="3">
    <source>
        <dbReference type="ARBA" id="ARBA00012438"/>
    </source>
</evidence>
<dbReference type="PROSITE" id="PS50109">
    <property type="entry name" value="HIS_KIN"/>
    <property type="match status" value="1"/>
</dbReference>
<evidence type="ECO:0000256" key="2">
    <source>
        <dbReference type="ARBA" id="ARBA00004370"/>
    </source>
</evidence>
<dbReference type="SMART" id="SM00387">
    <property type="entry name" value="HATPase_c"/>
    <property type="match status" value="1"/>
</dbReference>
<keyword evidence="9" id="KW-0472">Membrane</keyword>
<evidence type="ECO:0000313" key="12">
    <source>
        <dbReference type="Proteomes" id="UP000633365"/>
    </source>
</evidence>
<dbReference type="Pfam" id="PF00512">
    <property type="entry name" value="HisKA"/>
    <property type="match status" value="1"/>
</dbReference>
<keyword evidence="4" id="KW-0597">Phosphoprotein</keyword>
<feature type="region of interest" description="Disordered" evidence="8">
    <location>
        <begin position="57"/>
        <end position="93"/>
    </location>
</feature>
<evidence type="ECO:0000256" key="6">
    <source>
        <dbReference type="ARBA" id="ARBA00022777"/>
    </source>
</evidence>
<accession>A0A934TYZ7</accession>